<gene>
    <name evidence="1" type="ORF">MtrunA17_Chr5g0419091</name>
</gene>
<organism evidence="1 2">
    <name type="scientific">Medicago truncatula</name>
    <name type="common">Barrel medic</name>
    <name type="synonym">Medicago tribuloides</name>
    <dbReference type="NCBI Taxonomy" id="3880"/>
    <lineage>
        <taxon>Eukaryota</taxon>
        <taxon>Viridiplantae</taxon>
        <taxon>Streptophyta</taxon>
        <taxon>Embryophyta</taxon>
        <taxon>Tracheophyta</taxon>
        <taxon>Spermatophyta</taxon>
        <taxon>Magnoliopsida</taxon>
        <taxon>eudicotyledons</taxon>
        <taxon>Gunneridae</taxon>
        <taxon>Pentapetalae</taxon>
        <taxon>rosids</taxon>
        <taxon>fabids</taxon>
        <taxon>Fabales</taxon>
        <taxon>Fabaceae</taxon>
        <taxon>Papilionoideae</taxon>
        <taxon>50 kb inversion clade</taxon>
        <taxon>NPAAA clade</taxon>
        <taxon>Hologalegina</taxon>
        <taxon>IRL clade</taxon>
        <taxon>Trifolieae</taxon>
        <taxon>Medicago</taxon>
    </lineage>
</organism>
<dbReference type="Proteomes" id="UP000265566">
    <property type="component" value="Chromosome 5"/>
</dbReference>
<reference evidence="2" key="1">
    <citation type="journal article" date="2018" name="Nat. Plants">
        <title>Whole-genome landscape of Medicago truncatula symbiotic genes.</title>
        <authorList>
            <person name="Pecrix Y."/>
            <person name="Staton S.E."/>
            <person name="Sallet E."/>
            <person name="Lelandais-Briere C."/>
            <person name="Moreau S."/>
            <person name="Carrere S."/>
            <person name="Blein T."/>
            <person name="Jardinaud M.F."/>
            <person name="Latrasse D."/>
            <person name="Zouine M."/>
            <person name="Zahm M."/>
            <person name="Kreplak J."/>
            <person name="Mayjonade B."/>
            <person name="Satge C."/>
            <person name="Perez M."/>
            <person name="Cauet S."/>
            <person name="Marande W."/>
            <person name="Chantry-Darmon C."/>
            <person name="Lopez-Roques C."/>
            <person name="Bouchez O."/>
            <person name="Berard A."/>
            <person name="Debelle F."/>
            <person name="Munos S."/>
            <person name="Bendahmane A."/>
            <person name="Berges H."/>
            <person name="Niebel A."/>
            <person name="Buitink J."/>
            <person name="Frugier F."/>
            <person name="Benhamed M."/>
            <person name="Crespi M."/>
            <person name="Gouzy J."/>
            <person name="Gamas P."/>
        </authorList>
    </citation>
    <scope>NUCLEOTIDE SEQUENCE [LARGE SCALE GENOMIC DNA]</scope>
    <source>
        <strain evidence="2">cv. Jemalong A17</strain>
    </source>
</reference>
<comment type="caution">
    <text evidence="1">The sequence shown here is derived from an EMBL/GenBank/DDBJ whole genome shotgun (WGS) entry which is preliminary data.</text>
</comment>
<dbReference type="AlphaFoldDB" id="A0A396HSP8"/>
<dbReference type="Gramene" id="rna30752">
    <property type="protein sequence ID" value="RHN55551.1"/>
    <property type="gene ID" value="gene30752"/>
</dbReference>
<evidence type="ECO:0000313" key="1">
    <source>
        <dbReference type="EMBL" id="RHN55551.1"/>
    </source>
</evidence>
<evidence type="ECO:0000313" key="2">
    <source>
        <dbReference type="Proteomes" id="UP000265566"/>
    </source>
</evidence>
<dbReference type="EMBL" id="PSQE01000005">
    <property type="protein sequence ID" value="RHN55551.1"/>
    <property type="molecule type" value="Genomic_DNA"/>
</dbReference>
<accession>A0A396HSP8</accession>
<sequence length="41" mass="4889">MEMCKRNKEARKKQIFNHTCGTMTFARKRHILVCLFITICS</sequence>
<name>A0A396HSP8_MEDTR</name>
<protein>
    <submittedName>
        <fullName evidence="1">Uncharacterized protein</fullName>
    </submittedName>
</protein>
<proteinExistence type="predicted"/>